<feature type="domain" description="Leucine-binding protein" evidence="5">
    <location>
        <begin position="27"/>
        <end position="363"/>
    </location>
</feature>
<dbReference type="Proteomes" id="UP001245370">
    <property type="component" value="Unassembled WGS sequence"/>
</dbReference>
<dbReference type="SUPFAM" id="SSF53822">
    <property type="entry name" value="Periplasmic binding protein-like I"/>
    <property type="match status" value="1"/>
</dbReference>
<dbReference type="Gene3D" id="3.40.50.2300">
    <property type="match status" value="2"/>
</dbReference>
<dbReference type="InterPro" id="IPR028082">
    <property type="entry name" value="Peripla_BP_I"/>
</dbReference>
<dbReference type="PANTHER" id="PTHR30483:SF6">
    <property type="entry name" value="PERIPLASMIC BINDING PROTEIN OF ABC TRANSPORTER FOR NATURAL AMINO ACIDS"/>
    <property type="match status" value="1"/>
</dbReference>
<organism evidence="6 8">
    <name type="scientific">Xanthobacter flavus</name>
    <dbReference type="NCBI Taxonomy" id="281"/>
    <lineage>
        <taxon>Bacteria</taxon>
        <taxon>Pseudomonadati</taxon>
        <taxon>Pseudomonadota</taxon>
        <taxon>Alphaproteobacteria</taxon>
        <taxon>Hyphomicrobiales</taxon>
        <taxon>Xanthobacteraceae</taxon>
        <taxon>Xanthobacter</taxon>
    </lineage>
</organism>
<proteinExistence type="inferred from homology"/>
<reference evidence="7 9" key="2">
    <citation type="submission" date="2023-07" db="EMBL/GenBank/DDBJ databases">
        <title>Genomic Encyclopedia of Type Strains, Phase IV (KMG-IV): sequencing the most valuable type-strain genomes for metagenomic binning, comparative biology and taxonomic classification.</title>
        <authorList>
            <person name="Goeker M."/>
        </authorList>
    </citation>
    <scope>NUCLEOTIDE SEQUENCE [LARGE SCALE GENOMIC DNA]</scope>
    <source>
        <strain evidence="7 9">DSM 338</strain>
    </source>
</reference>
<reference evidence="6" key="1">
    <citation type="submission" date="2022-12" db="EMBL/GenBank/DDBJ databases">
        <title>Reference genome sequencing for broad-spectrum identification of bacterial and archaeal isolates by mass spectrometry.</title>
        <authorList>
            <person name="Sekiguchi Y."/>
            <person name="Tourlousse D.M."/>
        </authorList>
    </citation>
    <scope>NUCLEOTIDE SEQUENCE</scope>
    <source>
        <strain evidence="6">301</strain>
    </source>
</reference>
<keyword evidence="2 4" id="KW-0732">Signal</keyword>
<dbReference type="Pfam" id="PF13458">
    <property type="entry name" value="Peripla_BP_6"/>
    <property type="match status" value="1"/>
</dbReference>
<dbReference type="InterPro" id="IPR028081">
    <property type="entry name" value="Leu-bd"/>
</dbReference>
<feature type="signal peptide" evidence="4">
    <location>
        <begin position="1"/>
        <end position="19"/>
    </location>
</feature>
<dbReference type="InterPro" id="IPR051010">
    <property type="entry name" value="BCAA_transport"/>
</dbReference>
<name>A0A9W6FKM8_XANFL</name>
<comment type="caution">
    <text evidence="6">The sequence shown here is derived from an EMBL/GenBank/DDBJ whole genome shotgun (WGS) entry which is preliminary data.</text>
</comment>
<dbReference type="PANTHER" id="PTHR30483">
    <property type="entry name" value="LEUCINE-SPECIFIC-BINDING PROTEIN"/>
    <property type="match status" value="1"/>
</dbReference>
<gene>
    <name evidence="7" type="ORF">GGQ86_001266</name>
    <name evidence="6" type="ORF">XFLAVUS301_07520</name>
</gene>
<evidence type="ECO:0000313" key="6">
    <source>
        <dbReference type="EMBL" id="GLI21078.1"/>
    </source>
</evidence>
<feature type="chain" id="PRO_5040992555" evidence="4">
    <location>
        <begin position="20"/>
        <end position="405"/>
    </location>
</feature>
<evidence type="ECO:0000313" key="7">
    <source>
        <dbReference type="EMBL" id="MDR6332802.1"/>
    </source>
</evidence>
<evidence type="ECO:0000256" key="3">
    <source>
        <dbReference type="ARBA" id="ARBA00022970"/>
    </source>
</evidence>
<protein>
    <submittedName>
        <fullName evidence="6">ABC transporter permease</fullName>
    </submittedName>
    <submittedName>
        <fullName evidence="7">Branched-chain amino acid transport system substrate-binding protein</fullName>
    </submittedName>
</protein>
<dbReference type="EMBL" id="BSDO01000001">
    <property type="protein sequence ID" value="GLI21078.1"/>
    <property type="molecule type" value="Genomic_DNA"/>
</dbReference>
<evidence type="ECO:0000256" key="2">
    <source>
        <dbReference type="ARBA" id="ARBA00022729"/>
    </source>
</evidence>
<evidence type="ECO:0000256" key="4">
    <source>
        <dbReference type="SAM" id="SignalP"/>
    </source>
</evidence>
<comment type="similarity">
    <text evidence="1">Belongs to the leucine-binding protein family.</text>
</comment>
<keyword evidence="3" id="KW-0029">Amino-acid transport</keyword>
<dbReference type="AlphaFoldDB" id="A0A9W6FKM8"/>
<dbReference type="GO" id="GO:0006865">
    <property type="term" value="P:amino acid transport"/>
    <property type="evidence" value="ECO:0007669"/>
    <property type="project" value="UniProtKB-KW"/>
</dbReference>
<evidence type="ECO:0000313" key="8">
    <source>
        <dbReference type="Proteomes" id="UP001144397"/>
    </source>
</evidence>
<evidence type="ECO:0000313" key="9">
    <source>
        <dbReference type="Proteomes" id="UP001245370"/>
    </source>
</evidence>
<dbReference type="EMBL" id="JAVDPY010000002">
    <property type="protein sequence ID" value="MDR6332802.1"/>
    <property type="molecule type" value="Genomic_DNA"/>
</dbReference>
<dbReference type="Proteomes" id="UP001144397">
    <property type="component" value="Unassembled WGS sequence"/>
</dbReference>
<dbReference type="CDD" id="cd06327">
    <property type="entry name" value="PBP1_SBP-like"/>
    <property type="match status" value="1"/>
</dbReference>
<accession>A0A9W6FKM8</accession>
<keyword evidence="9" id="KW-1185">Reference proteome</keyword>
<evidence type="ECO:0000259" key="5">
    <source>
        <dbReference type="Pfam" id="PF13458"/>
    </source>
</evidence>
<evidence type="ECO:0000256" key="1">
    <source>
        <dbReference type="ARBA" id="ARBA00010062"/>
    </source>
</evidence>
<sequence length="405" mass="42984">MKLMTSLAALVASVSLCQAADISGGVVKIGVLNDQSGVYADFGGRTSVDAARMAAEEFTAKHKDIKVEIISADHQSKVDVAVATAKQWFEVDGVDAIADLTNSAVAIAVNTMGRDLGKVTLMTAPLTTALTNESCSPTGFHWGWDTYSQSVGTASALLDRGEKDWFILAADYAFGAAMTAELDRVVTAKGGKVVGQVKHPLGANDFSSFLLRAQASKAQIIALANGGMDTINAIKQAGEFGIAAGGQKLAGLAVVISDVHALGLKAAQGLIVTTPFYWDHNAQTRSFSKRFQERTKRMPGVVQAATYSAVLHYLQAIAAARTDDGRKVADKMREMPVHDAYAPNGRIRPDGRMVTDMYLVEVKTPAESKGEWDYFKVLGKIPEADTAAPLSASRCPLVKTAAQSK</sequence>
<keyword evidence="3" id="KW-0813">Transport</keyword>